<proteinExistence type="predicted"/>
<evidence type="ECO:0000313" key="1">
    <source>
        <dbReference type="EMBL" id="EEH04046.1"/>
    </source>
</evidence>
<dbReference type="GeneID" id="69041188"/>
<reference evidence="1" key="1">
    <citation type="submission" date="2009-02" db="EMBL/GenBank/DDBJ databases">
        <title>The Genome Sequence of Ajellomyces capsulatus strain G186AR.</title>
        <authorList>
            <consortium name="The Broad Institute Genome Sequencing Platform"/>
            <person name="Champion M."/>
            <person name="Cuomo C."/>
            <person name="Ma L.-J."/>
            <person name="Henn M.R."/>
            <person name="Sil A."/>
            <person name="Goldman B."/>
            <person name="Young S.K."/>
            <person name="Kodira C.D."/>
            <person name="Zeng Q."/>
            <person name="Koehrsen M."/>
            <person name="Alvarado L."/>
            <person name="Berlin A."/>
            <person name="Borenstein D."/>
            <person name="Chen Z."/>
            <person name="Engels R."/>
            <person name="Freedman E."/>
            <person name="Gellesch M."/>
            <person name="Goldberg J."/>
            <person name="Griggs A."/>
            <person name="Gujja S."/>
            <person name="Heiman D."/>
            <person name="Hepburn T."/>
            <person name="Howarth C."/>
            <person name="Jen D."/>
            <person name="Larson L."/>
            <person name="Lewis B."/>
            <person name="Mehta T."/>
            <person name="Park D."/>
            <person name="Pearson M."/>
            <person name="Roberts A."/>
            <person name="Saif S."/>
            <person name="Shea T."/>
            <person name="Shenoy N."/>
            <person name="Sisk P."/>
            <person name="Stolte C."/>
            <person name="Sykes S."/>
            <person name="Walk T."/>
            <person name="White J."/>
            <person name="Yandava C."/>
            <person name="Klein B."/>
            <person name="McEwen J.G."/>
            <person name="Puccia R."/>
            <person name="Goldman G.H."/>
            <person name="Felipe M.S."/>
            <person name="Nino-Vega G."/>
            <person name="San-Blas G."/>
            <person name="Taylor J."/>
            <person name="Mendoza L."/>
            <person name="Galagan J."/>
            <person name="Nusbaum C."/>
            <person name="Birren B."/>
        </authorList>
    </citation>
    <scope>NUCLEOTIDE SEQUENCE</scope>
    <source>
        <strain evidence="1">G186AR</strain>
    </source>
</reference>
<protein>
    <submittedName>
        <fullName evidence="1">Uncharacterized protein</fullName>
    </submittedName>
</protein>
<sequence>MDALVPVGPGLGPAPAAASWIGVSTDLALPPLRPPGKRAQAAQGLLSVCLWSLLISIGRRMALAAWWELVCCAPPSDQQKKEDEGDSCCSESLFAVLPAPVSLHVVCHCALLPARGCENDKEERRGERTRAEMICMASNTPTVSRPCQPRGEAALPDCSIQHGSCNILSPLVSVRKQGREEEKGPGG</sequence>
<name>C0NXI0_AJECG</name>
<gene>
    <name evidence="1" type="ORF">HCBG_08172</name>
</gene>
<dbReference type="AlphaFoldDB" id="C0NXI0"/>
<dbReference type="HOGENOM" id="CLU_1447268_0_0_1"/>
<evidence type="ECO:0000313" key="2">
    <source>
        <dbReference type="Proteomes" id="UP000001631"/>
    </source>
</evidence>
<keyword evidence="2" id="KW-1185">Reference proteome</keyword>
<dbReference type="InParanoid" id="C0NXI0"/>
<dbReference type="RefSeq" id="XP_045284527.1">
    <property type="nucleotide sequence ID" value="XM_045435221.1"/>
</dbReference>
<dbReference type="Proteomes" id="UP000001631">
    <property type="component" value="Unassembled WGS sequence"/>
</dbReference>
<accession>C0NXI0</accession>
<dbReference type="EMBL" id="GG663375">
    <property type="protein sequence ID" value="EEH04046.1"/>
    <property type="molecule type" value="Genomic_DNA"/>
</dbReference>
<organism evidence="1 2">
    <name type="scientific">Ajellomyces capsulatus (strain G186AR / H82 / ATCC MYA-2454 / RMSCC 2432)</name>
    <name type="common">Darling's disease fungus</name>
    <name type="synonym">Histoplasma capsulatum</name>
    <dbReference type="NCBI Taxonomy" id="447093"/>
    <lineage>
        <taxon>Eukaryota</taxon>
        <taxon>Fungi</taxon>
        <taxon>Dikarya</taxon>
        <taxon>Ascomycota</taxon>
        <taxon>Pezizomycotina</taxon>
        <taxon>Eurotiomycetes</taxon>
        <taxon>Eurotiomycetidae</taxon>
        <taxon>Onygenales</taxon>
        <taxon>Ajellomycetaceae</taxon>
        <taxon>Histoplasma</taxon>
    </lineage>
</organism>